<keyword evidence="1" id="KW-0812">Transmembrane</keyword>
<dbReference type="PANTHER" id="PTHR32502">
    <property type="entry name" value="N-ACETYLGALACTOSAMINE PERMEASE II COMPONENT-RELATED"/>
    <property type="match status" value="1"/>
</dbReference>
<proteinExistence type="predicted"/>
<organism evidence="2 3">
    <name type="scientific">Allofournierella massiliensis</name>
    <dbReference type="NCBI Taxonomy" id="1650663"/>
    <lineage>
        <taxon>Bacteria</taxon>
        <taxon>Bacillati</taxon>
        <taxon>Bacillota</taxon>
        <taxon>Clostridia</taxon>
        <taxon>Eubacteriales</taxon>
        <taxon>Oscillospiraceae</taxon>
        <taxon>Allofournierella</taxon>
    </lineage>
</organism>
<sequence>MSEVTKKISPKTLKKSFLTWFFFNGCSQQAESMLGMAFGHAMSPVIDELYDTKEEKAEALQRNITLFNTEAQVGSICNGIVCGLEESKANKQCTSEVIDSVKVALIGPTSAIGDSLWVATIIPILLTICMSISQANQAISWMGAVLYMIVYPIGTFLLSWWLFRLGYRSGLTGMQSMMSSGRLDQLTNAMTILGLIVTGALTASYVSFPLPIQIVKDVFDASTGEILEGVVLFNADDMLNGIFPHLLPLLLTLGVYYLYAKKKWSPLKLMGVILVLALAVTGIGYLFGVYT</sequence>
<comment type="caution">
    <text evidence="2">The sequence shown here is derived from an EMBL/GenBank/DDBJ whole genome shotgun (WGS) entry which is preliminary data.</text>
</comment>
<dbReference type="InterPro" id="IPR004704">
    <property type="entry name" value="PTS_IID_man"/>
</dbReference>
<dbReference type="STRING" id="1650663.GCA_001486665_02733"/>
<keyword evidence="1" id="KW-1133">Transmembrane helix</keyword>
<dbReference type="Pfam" id="PF03613">
    <property type="entry name" value="EIID-AGA"/>
    <property type="match status" value="1"/>
</dbReference>
<feature type="transmembrane region" description="Helical" evidence="1">
    <location>
        <begin position="141"/>
        <end position="165"/>
    </location>
</feature>
<dbReference type="GO" id="GO:0009401">
    <property type="term" value="P:phosphoenolpyruvate-dependent sugar phosphotransferase system"/>
    <property type="evidence" value="ECO:0007669"/>
    <property type="project" value="InterPro"/>
</dbReference>
<protein>
    <submittedName>
        <fullName evidence="2">PTS system IID component (Man family)</fullName>
    </submittedName>
</protein>
<dbReference type="Proteomes" id="UP000295184">
    <property type="component" value="Unassembled WGS sequence"/>
</dbReference>
<evidence type="ECO:0000256" key="1">
    <source>
        <dbReference type="SAM" id="Phobius"/>
    </source>
</evidence>
<dbReference type="OrthoDB" id="9795582at2"/>
<dbReference type="GO" id="GO:0005886">
    <property type="term" value="C:plasma membrane"/>
    <property type="evidence" value="ECO:0007669"/>
    <property type="project" value="TreeGrafter"/>
</dbReference>
<reference evidence="2 3" key="1">
    <citation type="submission" date="2019-03" db="EMBL/GenBank/DDBJ databases">
        <title>Genomic Encyclopedia of Type Strains, Phase IV (KMG-IV): sequencing the most valuable type-strain genomes for metagenomic binning, comparative biology and taxonomic classification.</title>
        <authorList>
            <person name="Goeker M."/>
        </authorList>
    </citation>
    <scope>NUCLEOTIDE SEQUENCE [LARGE SCALE GENOMIC DNA]</scope>
    <source>
        <strain evidence="2 3">DSM 100451</strain>
    </source>
</reference>
<dbReference type="PROSITE" id="PS51108">
    <property type="entry name" value="PTS_EIID"/>
    <property type="match status" value="1"/>
</dbReference>
<gene>
    <name evidence="2" type="ORF">EDD77_10458</name>
</gene>
<dbReference type="InterPro" id="IPR050303">
    <property type="entry name" value="GatZ_KbaZ_carbometab"/>
</dbReference>
<feature type="transmembrane region" description="Helical" evidence="1">
    <location>
        <begin position="116"/>
        <end position="135"/>
    </location>
</feature>
<dbReference type="PANTHER" id="PTHR32502:SF23">
    <property type="entry name" value="TRANSPORT PROTEIN, PTS SYSTEM"/>
    <property type="match status" value="1"/>
</dbReference>
<name>A0A4R1R4J3_9FIRM</name>
<dbReference type="RefSeq" id="WP_058965824.1">
    <property type="nucleotide sequence ID" value="NZ_CABKVM010000018.1"/>
</dbReference>
<dbReference type="AlphaFoldDB" id="A0A4R1R4J3"/>
<evidence type="ECO:0000313" key="3">
    <source>
        <dbReference type="Proteomes" id="UP000295184"/>
    </source>
</evidence>
<evidence type="ECO:0000313" key="2">
    <source>
        <dbReference type="EMBL" id="TCL60182.1"/>
    </source>
</evidence>
<feature type="transmembrane region" description="Helical" evidence="1">
    <location>
        <begin position="242"/>
        <end position="259"/>
    </location>
</feature>
<accession>A0A4R1R4J3</accession>
<dbReference type="GeneID" id="97381750"/>
<dbReference type="EMBL" id="SLUM01000004">
    <property type="protein sequence ID" value="TCL60182.1"/>
    <property type="molecule type" value="Genomic_DNA"/>
</dbReference>
<feature type="transmembrane region" description="Helical" evidence="1">
    <location>
        <begin position="271"/>
        <end position="290"/>
    </location>
</feature>
<feature type="transmembrane region" description="Helical" evidence="1">
    <location>
        <begin position="186"/>
        <end position="208"/>
    </location>
</feature>
<keyword evidence="1" id="KW-0472">Membrane</keyword>